<dbReference type="AlphaFoldDB" id="W2RXL1"/>
<dbReference type="FunCoup" id="W2RXL1">
    <property type="interactions" value="18"/>
</dbReference>
<proteinExistence type="inferred from homology"/>
<dbReference type="Gene3D" id="1.20.1250.20">
    <property type="entry name" value="MFS general substrate transporter like domains"/>
    <property type="match status" value="2"/>
</dbReference>
<keyword evidence="4 8" id="KW-0812">Transmembrane</keyword>
<reference evidence="10 11" key="1">
    <citation type="submission" date="2013-03" db="EMBL/GenBank/DDBJ databases">
        <title>The Genome Sequence of Phialophora europaea CBS 101466.</title>
        <authorList>
            <consortium name="The Broad Institute Genomics Platform"/>
            <person name="Cuomo C."/>
            <person name="de Hoog S."/>
            <person name="Gorbushina A."/>
            <person name="Walker B."/>
            <person name="Young S.K."/>
            <person name="Zeng Q."/>
            <person name="Gargeya S."/>
            <person name="Fitzgerald M."/>
            <person name="Haas B."/>
            <person name="Abouelleil A."/>
            <person name="Allen A.W."/>
            <person name="Alvarado L."/>
            <person name="Arachchi H.M."/>
            <person name="Berlin A.M."/>
            <person name="Chapman S.B."/>
            <person name="Gainer-Dewar J."/>
            <person name="Goldberg J."/>
            <person name="Griggs A."/>
            <person name="Gujja S."/>
            <person name="Hansen M."/>
            <person name="Howarth C."/>
            <person name="Imamovic A."/>
            <person name="Ireland A."/>
            <person name="Larimer J."/>
            <person name="McCowan C."/>
            <person name="Murphy C."/>
            <person name="Pearson M."/>
            <person name="Poon T.W."/>
            <person name="Priest M."/>
            <person name="Roberts A."/>
            <person name="Saif S."/>
            <person name="Shea T."/>
            <person name="Sisk P."/>
            <person name="Sykes S."/>
            <person name="Wortman J."/>
            <person name="Nusbaum C."/>
            <person name="Birren B."/>
        </authorList>
    </citation>
    <scope>NUCLEOTIDE SEQUENCE [LARGE SCALE GENOMIC DNA]</scope>
    <source>
        <strain evidence="10 11">CBS 101466</strain>
    </source>
</reference>
<evidence type="ECO:0000256" key="1">
    <source>
        <dbReference type="ARBA" id="ARBA00004127"/>
    </source>
</evidence>
<feature type="transmembrane region" description="Helical" evidence="8">
    <location>
        <begin position="94"/>
        <end position="116"/>
    </location>
</feature>
<evidence type="ECO:0000256" key="6">
    <source>
        <dbReference type="ARBA" id="ARBA00023136"/>
    </source>
</evidence>
<dbReference type="Pfam" id="PF07690">
    <property type="entry name" value="MFS_1"/>
    <property type="match status" value="1"/>
</dbReference>
<keyword evidence="6 8" id="KW-0472">Membrane</keyword>
<feature type="transmembrane region" description="Helical" evidence="8">
    <location>
        <begin position="420"/>
        <end position="438"/>
    </location>
</feature>
<dbReference type="Proteomes" id="UP000030752">
    <property type="component" value="Unassembled WGS sequence"/>
</dbReference>
<name>W2RXL1_CYPE1</name>
<dbReference type="PANTHER" id="PTHR23514">
    <property type="entry name" value="BYPASS OF STOP CODON PROTEIN 6"/>
    <property type="match status" value="1"/>
</dbReference>
<feature type="transmembrane region" description="Helical" evidence="8">
    <location>
        <begin position="388"/>
        <end position="414"/>
    </location>
</feature>
<sequence>MATTVVHTRHELQDVSGLDAGKQPVHAPSDPTSGAPSSMMCDPPEHAVSALERWNGSRANIFKTCSTFFGFIIMGANDAAYGAILPYLQRYYNTSYTIVSLVFLSPFVGYIAAAGTNNLLHKTVGQRGVALIGPSAHLVAYIVICLHPPYPVLVVVFILAGYGNGILDAAWNAWMGNLSNPNELLGFLHGFYGLGAVISPLVATTMITQGGLQWYSFYYIMIGGAAIELATSTAAFWRETGHRFRAAMTDDAVRGATRAALKTRVAWVSAIFLLIYVGIEVALGGWIVEFMIQVRDGKPFESGLVATGFWLGITVGRVILGFITPRLGENLAIFLYLVFAGVMQLLFWLVPQFIVSSIAAGFVGFFLGPLFPAVVVATTKLLPAHLHVATIGFAAAFGGGGACILPFAVGAIAQKAGVRVLQPIILAMLGLALFLWTLGMPKIGAKDAGKDGKLEKAKGAATKVFYGCFSARL</sequence>
<evidence type="ECO:0000256" key="7">
    <source>
        <dbReference type="SAM" id="MobiDB-lite"/>
    </source>
</evidence>
<feature type="transmembrane region" description="Helical" evidence="8">
    <location>
        <begin position="150"/>
        <end position="172"/>
    </location>
</feature>
<dbReference type="InParanoid" id="W2RXL1"/>
<feature type="transmembrane region" description="Helical" evidence="8">
    <location>
        <begin position="128"/>
        <end position="144"/>
    </location>
</feature>
<dbReference type="SUPFAM" id="SSF103473">
    <property type="entry name" value="MFS general substrate transporter"/>
    <property type="match status" value="1"/>
</dbReference>
<feature type="transmembrane region" description="Helical" evidence="8">
    <location>
        <begin position="356"/>
        <end position="376"/>
    </location>
</feature>
<evidence type="ECO:0000256" key="2">
    <source>
        <dbReference type="ARBA" id="ARBA00008335"/>
    </source>
</evidence>
<feature type="domain" description="Major facilitator superfamily (MFS) profile" evidence="9">
    <location>
        <begin position="63"/>
        <end position="442"/>
    </location>
</feature>
<accession>W2RXL1</accession>
<dbReference type="PROSITE" id="PS50850">
    <property type="entry name" value="MFS"/>
    <property type="match status" value="1"/>
</dbReference>
<gene>
    <name evidence="10" type="ORF">HMPREF1541_03196</name>
</gene>
<organism evidence="10 11">
    <name type="scientific">Cyphellophora europaea (strain CBS 101466)</name>
    <name type="common">Phialophora europaea</name>
    <dbReference type="NCBI Taxonomy" id="1220924"/>
    <lineage>
        <taxon>Eukaryota</taxon>
        <taxon>Fungi</taxon>
        <taxon>Dikarya</taxon>
        <taxon>Ascomycota</taxon>
        <taxon>Pezizomycotina</taxon>
        <taxon>Eurotiomycetes</taxon>
        <taxon>Chaetothyriomycetidae</taxon>
        <taxon>Chaetothyriales</taxon>
        <taxon>Cyphellophoraceae</taxon>
        <taxon>Cyphellophora</taxon>
    </lineage>
</organism>
<evidence type="ECO:0000313" key="11">
    <source>
        <dbReference type="Proteomes" id="UP000030752"/>
    </source>
</evidence>
<dbReference type="OrthoDB" id="413079at2759"/>
<keyword evidence="5 8" id="KW-1133">Transmembrane helix</keyword>
<feature type="transmembrane region" description="Helical" evidence="8">
    <location>
        <begin position="215"/>
        <end position="237"/>
    </location>
</feature>
<dbReference type="InterPro" id="IPR020846">
    <property type="entry name" value="MFS_dom"/>
</dbReference>
<dbReference type="FunFam" id="1.20.1250.20:FF:000308">
    <property type="entry name" value="MFS efflux transporter"/>
    <property type="match status" value="1"/>
</dbReference>
<feature type="transmembrane region" description="Helical" evidence="8">
    <location>
        <begin position="332"/>
        <end position="350"/>
    </location>
</feature>
<dbReference type="GO" id="GO:0022857">
    <property type="term" value="F:transmembrane transporter activity"/>
    <property type="evidence" value="ECO:0007669"/>
    <property type="project" value="InterPro"/>
</dbReference>
<dbReference type="InterPro" id="IPR051788">
    <property type="entry name" value="MFS_Transporter"/>
</dbReference>
<protein>
    <recommendedName>
        <fullName evidence="9">Major facilitator superfamily (MFS) profile domain-containing protein</fullName>
    </recommendedName>
</protein>
<dbReference type="PANTHER" id="PTHR23514:SF3">
    <property type="entry name" value="BYPASS OF STOP CODON PROTEIN 6"/>
    <property type="match status" value="1"/>
</dbReference>
<feature type="transmembrane region" description="Helical" evidence="8">
    <location>
        <begin position="184"/>
        <end position="203"/>
    </location>
</feature>
<evidence type="ECO:0000256" key="3">
    <source>
        <dbReference type="ARBA" id="ARBA00022448"/>
    </source>
</evidence>
<dbReference type="FunFam" id="1.20.1250.20:FF:000286">
    <property type="entry name" value="MFS efflux transporter"/>
    <property type="match status" value="1"/>
</dbReference>
<evidence type="ECO:0000256" key="4">
    <source>
        <dbReference type="ARBA" id="ARBA00022692"/>
    </source>
</evidence>
<feature type="transmembrane region" description="Helical" evidence="8">
    <location>
        <begin position="265"/>
        <end position="288"/>
    </location>
</feature>
<dbReference type="InterPro" id="IPR036259">
    <property type="entry name" value="MFS_trans_sf"/>
</dbReference>
<evidence type="ECO:0000313" key="10">
    <source>
        <dbReference type="EMBL" id="ETN41261.1"/>
    </source>
</evidence>
<dbReference type="EMBL" id="KB822719">
    <property type="protein sequence ID" value="ETN41261.1"/>
    <property type="molecule type" value="Genomic_DNA"/>
</dbReference>
<dbReference type="VEuPathDB" id="FungiDB:HMPREF1541_03196"/>
<evidence type="ECO:0000259" key="9">
    <source>
        <dbReference type="PROSITE" id="PS50850"/>
    </source>
</evidence>
<dbReference type="RefSeq" id="XP_008715770.1">
    <property type="nucleotide sequence ID" value="XM_008717548.1"/>
</dbReference>
<feature type="transmembrane region" description="Helical" evidence="8">
    <location>
        <begin position="68"/>
        <end position="88"/>
    </location>
</feature>
<feature type="transmembrane region" description="Helical" evidence="8">
    <location>
        <begin position="300"/>
        <end position="320"/>
    </location>
</feature>
<evidence type="ECO:0000256" key="5">
    <source>
        <dbReference type="ARBA" id="ARBA00022989"/>
    </source>
</evidence>
<keyword evidence="11" id="KW-1185">Reference proteome</keyword>
<dbReference type="GeneID" id="19970535"/>
<keyword evidence="3" id="KW-0813">Transport</keyword>
<dbReference type="InterPro" id="IPR011701">
    <property type="entry name" value="MFS"/>
</dbReference>
<dbReference type="GO" id="GO:0016020">
    <property type="term" value="C:membrane"/>
    <property type="evidence" value="ECO:0007669"/>
    <property type="project" value="TreeGrafter"/>
</dbReference>
<comment type="similarity">
    <text evidence="2">Belongs to the major facilitator superfamily.</text>
</comment>
<comment type="subcellular location">
    <subcellularLocation>
        <location evidence="1">Endomembrane system</location>
        <topology evidence="1">Multi-pass membrane protein</topology>
    </subcellularLocation>
</comment>
<evidence type="ECO:0000256" key="8">
    <source>
        <dbReference type="SAM" id="Phobius"/>
    </source>
</evidence>
<dbReference type="eggNOG" id="ENOG502QQA7">
    <property type="taxonomic scope" value="Eukaryota"/>
</dbReference>
<dbReference type="GO" id="GO:0012505">
    <property type="term" value="C:endomembrane system"/>
    <property type="evidence" value="ECO:0007669"/>
    <property type="project" value="UniProtKB-SubCell"/>
</dbReference>
<dbReference type="HOGENOM" id="CLU_021993_0_0_1"/>
<feature type="region of interest" description="Disordered" evidence="7">
    <location>
        <begin position="17"/>
        <end position="41"/>
    </location>
</feature>